<dbReference type="InterPro" id="IPR005107">
    <property type="entry name" value="CO_DH_flav_C"/>
</dbReference>
<dbReference type="FunFam" id="3.30.365.10:FF:000004">
    <property type="entry name" value="Xanthine dehydrogenase oxidase"/>
    <property type="match status" value="1"/>
</dbReference>
<dbReference type="SMART" id="SM01008">
    <property type="entry name" value="Ald_Xan_dh_C"/>
    <property type="match status" value="1"/>
</dbReference>
<evidence type="ECO:0000256" key="13">
    <source>
        <dbReference type="PIRSR" id="PIRSR000127-1"/>
    </source>
</evidence>
<dbReference type="EMBL" id="SGPL01000414">
    <property type="protein sequence ID" value="THH12808.1"/>
    <property type="molecule type" value="Genomic_DNA"/>
</dbReference>
<evidence type="ECO:0000256" key="9">
    <source>
        <dbReference type="ARBA" id="ARBA00023004"/>
    </source>
</evidence>
<dbReference type="GO" id="GO:0071949">
    <property type="term" value="F:FAD binding"/>
    <property type="evidence" value="ECO:0007669"/>
    <property type="project" value="InterPro"/>
</dbReference>
<keyword evidence="7 14" id="KW-0274">FAD</keyword>
<feature type="binding site" evidence="15">
    <location>
        <position position="168"/>
    </location>
    <ligand>
        <name>[2Fe-2S] cluster</name>
        <dbReference type="ChEBI" id="CHEBI:190135"/>
        <label>2</label>
    </ligand>
</feature>
<feature type="binding site" evidence="14">
    <location>
        <position position="923"/>
    </location>
    <ligand>
        <name>substrate</name>
    </ligand>
</feature>
<dbReference type="SUPFAM" id="SSF54665">
    <property type="entry name" value="CO dehydrogenase molybdoprotein N-domain-like"/>
    <property type="match status" value="1"/>
</dbReference>
<dbReference type="Pfam" id="PF20256">
    <property type="entry name" value="MoCoBD_2"/>
    <property type="match status" value="1"/>
</dbReference>
<dbReference type="FunFam" id="3.30.365.10:FF:000001">
    <property type="entry name" value="Xanthine dehydrogenase oxidase"/>
    <property type="match status" value="1"/>
</dbReference>
<feature type="binding site" evidence="15">
    <location>
        <position position="166"/>
    </location>
    <ligand>
        <name>[2Fe-2S] cluster</name>
        <dbReference type="ChEBI" id="CHEBI:190135"/>
        <label>2</label>
    </ligand>
</feature>
<dbReference type="SMART" id="SM01092">
    <property type="entry name" value="CO_deh_flav_C"/>
    <property type="match status" value="1"/>
</dbReference>
<feature type="binding site" evidence="15">
    <location>
        <position position="1033"/>
    </location>
    <ligand>
        <name>Mo-molybdopterin</name>
        <dbReference type="ChEBI" id="CHEBI:71302"/>
    </ligand>
    <ligandPart>
        <name>Mo</name>
        <dbReference type="ChEBI" id="CHEBI:28685"/>
    </ligandPart>
</feature>
<comment type="cofactor">
    <cofactor evidence="12">
        <name>[2Fe-2S] cluster</name>
        <dbReference type="ChEBI" id="CHEBI:190135"/>
    </cofactor>
</comment>
<evidence type="ECO:0000256" key="3">
    <source>
        <dbReference type="ARBA" id="ARBA00022505"/>
    </source>
</evidence>
<dbReference type="GO" id="GO:0005506">
    <property type="term" value="F:iron ion binding"/>
    <property type="evidence" value="ECO:0007669"/>
    <property type="project" value="InterPro"/>
</dbReference>
<dbReference type="InterPro" id="IPR006058">
    <property type="entry name" value="2Fe2S_fd_BS"/>
</dbReference>
<keyword evidence="4" id="KW-0285">Flavoprotein</keyword>
<feature type="binding site" evidence="14">
    <location>
        <position position="1001"/>
    </location>
    <ligand>
        <name>substrate</name>
    </ligand>
</feature>
<feature type="compositionally biased region" description="Polar residues" evidence="16">
    <location>
        <begin position="243"/>
        <end position="253"/>
    </location>
</feature>
<dbReference type="Gene3D" id="3.90.1170.50">
    <property type="entry name" value="Aldehyde oxidase/xanthine dehydrogenase, a/b hammerhead"/>
    <property type="match status" value="1"/>
</dbReference>
<evidence type="ECO:0000256" key="14">
    <source>
        <dbReference type="PIRSR" id="PIRSR000127-2"/>
    </source>
</evidence>
<dbReference type="InterPro" id="IPR022407">
    <property type="entry name" value="OxRdtase_Mopterin_BS"/>
</dbReference>
<dbReference type="PROSITE" id="PS51085">
    <property type="entry name" value="2FE2S_FER_2"/>
    <property type="match status" value="1"/>
</dbReference>
<dbReference type="SUPFAM" id="SSF56176">
    <property type="entry name" value="FAD-binding/transporter-associated domain-like"/>
    <property type="match status" value="1"/>
</dbReference>
<evidence type="ECO:0000259" key="17">
    <source>
        <dbReference type="PROSITE" id="PS51085"/>
    </source>
</evidence>
<dbReference type="InterPro" id="IPR036318">
    <property type="entry name" value="FAD-bd_PCMH-like_sf"/>
</dbReference>
<evidence type="ECO:0000256" key="11">
    <source>
        <dbReference type="ARBA" id="ARBA00023027"/>
    </source>
</evidence>
<dbReference type="SUPFAM" id="SSF54292">
    <property type="entry name" value="2Fe-2S ferredoxin-like"/>
    <property type="match status" value="1"/>
</dbReference>
<feature type="binding site" evidence="14">
    <location>
        <begin position="463"/>
        <end position="467"/>
    </location>
    <ligand>
        <name>FAD</name>
        <dbReference type="ChEBI" id="CHEBI:57692"/>
    </ligand>
</feature>
<dbReference type="InterPro" id="IPR016166">
    <property type="entry name" value="FAD-bd_PCMH"/>
</dbReference>
<keyword evidence="11" id="KW-0520">NAD</keyword>
<feature type="binding site" evidence="15">
    <location>
        <position position="90"/>
    </location>
    <ligand>
        <name>[2Fe-2S] cluster</name>
        <dbReference type="ChEBI" id="CHEBI:190135"/>
        <label>1</label>
    </ligand>
</feature>
<keyword evidence="6 15" id="KW-0479">Metal-binding</keyword>
<dbReference type="FunFam" id="3.30.365.10:FF:000002">
    <property type="entry name" value="Xanthine dehydrogenase oxidase"/>
    <property type="match status" value="1"/>
</dbReference>
<evidence type="ECO:0000313" key="20">
    <source>
        <dbReference type="Proteomes" id="UP000310158"/>
    </source>
</evidence>
<dbReference type="OrthoDB" id="8300278at2759"/>
<dbReference type="InterPro" id="IPR037165">
    <property type="entry name" value="AldOxase/xan_DH_Mopterin-bd_sf"/>
</dbReference>
<dbReference type="Proteomes" id="UP000310158">
    <property type="component" value="Unassembled WGS sequence"/>
</dbReference>
<dbReference type="InterPro" id="IPR016169">
    <property type="entry name" value="FAD-bd_PCMH_sub2"/>
</dbReference>
<keyword evidence="3 15" id="KW-0500">Molybdenum</keyword>
<dbReference type="InterPro" id="IPR046867">
    <property type="entry name" value="AldOxase/xan_DH_MoCoBD2"/>
</dbReference>
<feature type="binding site" evidence="14">
    <location>
        <position position="547"/>
    </location>
    <ligand>
        <name>FAD</name>
        <dbReference type="ChEBI" id="CHEBI:57692"/>
    </ligand>
</feature>
<evidence type="ECO:0000256" key="1">
    <source>
        <dbReference type="ARBA" id="ARBA00001974"/>
    </source>
</evidence>
<dbReference type="InterPro" id="IPR036683">
    <property type="entry name" value="CO_DH_flav_C_dom_sf"/>
</dbReference>
<dbReference type="InterPro" id="IPR002346">
    <property type="entry name" value="Mopterin_DH_FAD-bd"/>
</dbReference>
<dbReference type="Gene3D" id="3.30.365.10">
    <property type="entry name" value="Aldehyde oxidase/xanthine dehydrogenase, molybdopterin binding domain"/>
    <property type="match status" value="4"/>
</dbReference>
<evidence type="ECO:0000256" key="16">
    <source>
        <dbReference type="SAM" id="MobiDB-lite"/>
    </source>
</evidence>
<dbReference type="InterPro" id="IPR012675">
    <property type="entry name" value="Beta-grasp_dom_sf"/>
</dbReference>
<feature type="binding site" evidence="14">
    <location>
        <position position="453"/>
    </location>
    <ligand>
        <name>FAD</name>
        <dbReference type="ChEBI" id="CHEBI:57692"/>
    </ligand>
</feature>
<dbReference type="Gene3D" id="3.30.465.10">
    <property type="match status" value="1"/>
</dbReference>
<dbReference type="Gene3D" id="3.30.43.10">
    <property type="entry name" value="Uridine Diphospho-n-acetylenolpyruvylglucosamine Reductase, domain 2"/>
    <property type="match status" value="1"/>
</dbReference>
<feature type="binding site" evidence="15">
    <location>
        <position position="919"/>
    </location>
    <ligand>
        <name>Mo-molybdopterin</name>
        <dbReference type="ChEBI" id="CHEBI:71302"/>
    </ligand>
    <ligandPart>
        <name>Mo</name>
        <dbReference type="ChEBI" id="CHEBI:28685"/>
    </ligandPart>
</feature>
<dbReference type="GO" id="GO:0051537">
    <property type="term" value="F:2 iron, 2 sulfur cluster binding"/>
    <property type="evidence" value="ECO:0007669"/>
    <property type="project" value="UniProtKB-KW"/>
</dbReference>
<dbReference type="InterPro" id="IPR002888">
    <property type="entry name" value="2Fe-2S-bd"/>
</dbReference>
<keyword evidence="10 15" id="KW-0411">Iron-sulfur</keyword>
<feature type="binding site" evidence="15">
    <location>
        <position position="62"/>
    </location>
    <ligand>
        <name>[2Fe-2S] cluster</name>
        <dbReference type="ChEBI" id="CHEBI:190135"/>
        <label>1</label>
    </ligand>
</feature>
<dbReference type="InterPro" id="IPR036884">
    <property type="entry name" value="2Fe-2S-bd_dom_sf"/>
</dbReference>
<protein>
    <recommendedName>
        <fullName evidence="21">Xanthine dehydrogenase</fullName>
    </recommendedName>
</protein>
<dbReference type="Pfam" id="PF00941">
    <property type="entry name" value="FAD_binding_5"/>
    <property type="match status" value="1"/>
</dbReference>
<evidence type="ECO:0000256" key="2">
    <source>
        <dbReference type="ARBA" id="ARBA00006849"/>
    </source>
</evidence>
<evidence type="ECO:0000256" key="8">
    <source>
        <dbReference type="ARBA" id="ARBA00023002"/>
    </source>
</evidence>
<dbReference type="PANTHER" id="PTHR45444">
    <property type="entry name" value="XANTHINE DEHYDROGENASE"/>
    <property type="match status" value="1"/>
</dbReference>
<dbReference type="PIRSF" id="PIRSF000127">
    <property type="entry name" value="Xanthine_DH"/>
    <property type="match status" value="1"/>
</dbReference>
<evidence type="ECO:0000256" key="7">
    <source>
        <dbReference type="ARBA" id="ARBA00022827"/>
    </source>
</evidence>
<dbReference type="Gene3D" id="1.10.150.120">
    <property type="entry name" value="[2Fe-2S]-binding domain"/>
    <property type="match status" value="1"/>
</dbReference>
<evidence type="ECO:0000259" key="18">
    <source>
        <dbReference type="PROSITE" id="PS51387"/>
    </source>
</evidence>
<dbReference type="InterPro" id="IPR036010">
    <property type="entry name" value="2Fe-2S_ferredoxin-like_sf"/>
</dbReference>
<dbReference type="GO" id="GO:0043546">
    <property type="term" value="F:molybdopterin cofactor binding"/>
    <property type="evidence" value="ECO:0007669"/>
    <property type="project" value="InterPro"/>
</dbReference>
<evidence type="ECO:0000256" key="5">
    <source>
        <dbReference type="ARBA" id="ARBA00022714"/>
    </source>
</evidence>
<evidence type="ECO:0008006" key="21">
    <source>
        <dbReference type="Google" id="ProtNLM"/>
    </source>
</evidence>
<feature type="region of interest" description="Disordered" evidence="16">
    <location>
        <begin position="209"/>
        <end position="285"/>
    </location>
</feature>
<proteinExistence type="inferred from homology"/>
<comment type="cofactor">
    <cofactor evidence="15">
        <name>Mo-molybdopterin</name>
        <dbReference type="ChEBI" id="CHEBI:71302"/>
    </cofactor>
    <text evidence="15">Binds 1 Mo-molybdopterin (Mo-MPT) cofactor per subunit.</text>
</comment>
<feature type="binding site" evidence="15">
    <location>
        <position position="1194"/>
    </location>
    <ligand>
        <name>Mo-molybdopterin</name>
        <dbReference type="ChEBI" id="CHEBI:71302"/>
    </ligand>
    <ligandPart>
        <name>Mo</name>
        <dbReference type="ChEBI" id="CHEBI:28685"/>
    </ligandPart>
</feature>
<feature type="binding site" evidence="15">
    <location>
        <position position="129"/>
    </location>
    <ligand>
        <name>[2Fe-2S] cluster</name>
        <dbReference type="ChEBI" id="CHEBI:190135"/>
        <label>2</label>
    </ligand>
</feature>
<reference evidence="19 20" key="1">
    <citation type="submission" date="2019-02" db="EMBL/GenBank/DDBJ databases">
        <title>Genome sequencing of the rare red list fungi Bondarzewia mesenterica.</title>
        <authorList>
            <person name="Buettner E."/>
            <person name="Kellner H."/>
        </authorList>
    </citation>
    <scope>NUCLEOTIDE SEQUENCE [LARGE SCALE GENOMIC DNA]</scope>
    <source>
        <strain evidence="19 20">DSM 108281</strain>
    </source>
</reference>
<dbReference type="SUPFAM" id="SSF55447">
    <property type="entry name" value="CO dehydrogenase flavoprotein C-terminal domain-like"/>
    <property type="match status" value="1"/>
</dbReference>
<dbReference type="FunFam" id="3.10.20.30:FF:000012">
    <property type="entry name" value="Xanthine dehydrogenase/oxidase"/>
    <property type="match status" value="1"/>
</dbReference>
<comment type="caution">
    <text evidence="19">The sequence shown here is derived from an EMBL/GenBank/DDBJ whole genome shotgun (WGS) entry which is preliminary data.</text>
</comment>
<evidence type="ECO:0000256" key="12">
    <source>
        <dbReference type="ARBA" id="ARBA00034078"/>
    </source>
</evidence>
<dbReference type="Pfam" id="PF03450">
    <property type="entry name" value="CO_deh_flav_C"/>
    <property type="match status" value="1"/>
</dbReference>
<keyword evidence="8" id="KW-0560">Oxidoreductase</keyword>
<accession>A0A4S4LMV4</accession>
<dbReference type="SUPFAM" id="SSF56003">
    <property type="entry name" value="Molybdenum cofactor-binding domain"/>
    <property type="match status" value="1"/>
</dbReference>
<dbReference type="PROSITE" id="PS00559">
    <property type="entry name" value="MOLYBDOPTERIN_EUK"/>
    <property type="match status" value="1"/>
</dbReference>
<feature type="compositionally biased region" description="Polar residues" evidence="16">
    <location>
        <begin position="268"/>
        <end position="283"/>
    </location>
</feature>
<evidence type="ECO:0000256" key="6">
    <source>
        <dbReference type="ARBA" id="ARBA00022723"/>
    </source>
</evidence>
<feature type="binding site" evidence="15">
    <location>
        <position position="70"/>
    </location>
    <ligand>
        <name>[2Fe-2S] cluster</name>
        <dbReference type="ChEBI" id="CHEBI:190135"/>
        <label>1</label>
    </ligand>
</feature>
<comment type="cofactor">
    <cofactor evidence="15">
        <name>[2Fe-2S] cluster</name>
        <dbReference type="ChEBI" id="CHEBI:190135"/>
    </cofactor>
    <text evidence="15">Binds 2 [2Fe-2S] clusters.</text>
</comment>
<dbReference type="InterPro" id="IPR016208">
    <property type="entry name" value="Ald_Oxase/xanthine_DH-like"/>
</dbReference>
<feature type="domain" description="2Fe-2S ferredoxin-type" evidence="17">
    <location>
        <begin position="21"/>
        <end position="108"/>
    </location>
</feature>
<feature type="compositionally biased region" description="Basic and acidic residues" evidence="16">
    <location>
        <begin position="230"/>
        <end position="240"/>
    </location>
</feature>
<dbReference type="PROSITE" id="PS51387">
    <property type="entry name" value="FAD_PCMH"/>
    <property type="match status" value="1"/>
</dbReference>
<organism evidence="19 20">
    <name type="scientific">Bondarzewia mesenterica</name>
    <dbReference type="NCBI Taxonomy" id="1095465"/>
    <lineage>
        <taxon>Eukaryota</taxon>
        <taxon>Fungi</taxon>
        <taxon>Dikarya</taxon>
        <taxon>Basidiomycota</taxon>
        <taxon>Agaricomycotina</taxon>
        <taxon>Agaricomycetes</taxon>
        <taxon>Russulales</taxon>
        <taxon>Bondarzewiaceae</taxon>
        <taxon>Bondarzewia</taxon>
    </lineage>
</organism>
<feature type="active site" description="Proton acceptor" evidence="13">
    <location>
        <position position="1382"/>
    </location>
</feature>
<dbReference type="InterPro" id="IPR001041">
    <property type="entry name" value="2Fe-2S_ferredoxin-type"/>
</dbReference>
<keyword evidence="9 15" id="KW-0408">Iron</keyword>
<dbReference type="InterPro" id="IPR008274">
    <property type="entry name" value="AldOxase/xan_DH_MoCoBD1"/>
</dbReference>
<name>A0A4S4LMV4_9AGAM</name>
<feature type="binding site" evidence="15">
    <location>
        <position position="888"/>
    </location>
    <ligand>
        <name>Mo-molybdopterin</name>
        <dbReference type="ChEBI" id="CHEBI:71302"/>
    </ligand>
    <ligandPart>
        <name>Mo</name>
        <dbReference type="ChEBI" id="CHEBI:28685"/>
    </ligandPart>
</feature>
<dbReference type="Gene3D" id="3.30.390.50">
    <property type="entry name" value="CO dehydrogenase flavoprotein, C-terminal domain"/>
    <property type="match status" value="1"/>
</dbReference>
<dbReference type="Pfam" id="PF01799">
    <property type="entry name" value="Fer2_2"/>
    <property type="match status" value="1"/>
</dbReference>
<dbReference type="SUPFAM" id="SSF47741">
    <property type="entry name" value="CO dehydrogenase ISP C-domain like"/>
    <property type="match status" value="1"/>
</dbReference>
<evidence type="ECO:0000313" key="19">
    <source>
        <dbReference type="EMBL" id="THH12808.1"/>
    </source>
</evidence>
<dbReference type="Pfam" id="PF00111">
    <property type="entry name" value="Fer2"/>
    <property type="match status" value="1"/>
</dbReference>
<keyword evidence="5 15" id="KW-0001">2Fe-2S</keyword>
<feature type="domain" description="FAD-binding PCMH-type" evidence="18">
    <location>
        <begin position="342"/>
        <end position="534"/>
    </location>
</feature>
<evidence type="ECO:0000256" key="4">
    <source>
        <dbReference type="ARBA" id="ARBA00022630"/>
    </source>
</evidence>
<sequence length="1449" mass="157794">MPFDTHTPSSAVSEIIANYSHTLKFYINGSPVVLDANTVDPEATLLDFIRTQRGLTGTKLGCGEGGCGACTVVYQVKQDGNVRHLAVNACLAPLASVDGKHIITVEGIGSTANPHPLQERMARLHSSQCGIVMSIYATLRNAAYERGYNLTADHVELEGALDGNLCRCTGYKPILDAAKSFVGEYVTKLGGKHEDYIVPVNVEAAHLIEGPRDGEHDGQKDLSGCPACHGRNDAPPDDPVHGMTSSTNPSTNVVHPVKSTAGNDDDSTLASNIKDSTFGQPSFNRGGEGCGRPNCCRLQATSSAPLPPLPSFPQFDFKPYRPGTELIYPPALSKHILQPLAFGNDKRLWIRPTTVDQIIAIKQVYPFAKIVGGSSEVQVEVKFKGAPYDVCIYVGDVAELSRCTLPSPRRPTLVFGANFPLAELERVCGEVYSVLGAENASALEAIRHQLRYFAGRQIRNVASAAGNVATASPISDLNPVLVATATRVVVRAASTNGGKEFAMQMHDNFFVGYRKTTLPADAVIVRFEVPVGEDLAEGEREVVRSYKQAKRKDDDIAIVTAGMYVKADADGKVIAARLVYGGMAPFTVIAKEASSFLVGKCITDPGTLQGTLDALARQFQLPYDVPGGMPTYRCTLTLSFFYRYYHELLVALGLRIPGLSNTEIEELTTEIHRGVSSGSRDNSDPYAQDIVGRQIPHLSGLKHTTGEAVYTDDMPRVGNEGYGALVISDKAHARLVSVDPSAALEMPGVLAWVDHRDVASPAANWWGHAHDEEFFKSEFVTAHGQPIGLVVADTKINAQAAARLVKVEYEILPALLTIEEAIEAGSFFDYDRRMKKGKPIETAFAEAEFVFEGTSRMGGQEHFYLETQGCLIVPKLEDGEMEVFSSTQALNATQDFVAQATGVPRNRIVARGKRMGGGFGGKETRSIQLAGIVAVAAKKLRRPIRCILDRDMDMMTSGQRHPFLTRWKVGCTKEGKVTALQCDLFCNGGYSLDLSIGVSDRALAHIDNCYHILNVDARARVCKTNTVSNTAFRGFGGPQGMFTAESYITLVAEKLGLNINLYKEGEKTHYLQVVEDWHVPRLLSDIRKECDYDHRRKEVDAWNVAHKWRKRGLAMVPTKFGMAFGLPHLNQAGALVHIYTDGSILVAHGGTEMGQGLYTKMIQVAAQELKVPLDTVFTSESSTSTVPNTSPTAASSGTDLNGMAVKNACEELNRRLAPYREKLGADAPMTKLAQAAYMDRVSLSATGHYLVPKIGYEWGNFVNPKPIFFYYTQGVAVVEVEVDCLTGDHTILRTDLKMDVGRSINPAIDYGQVEGAFIQGYGLFTMEESLWLSHNGQLFTRGPGAYKIPGFSDVPQDFRVSLLRDAEWPHLGTIASSKGVGEPPLFLGATVLFAMRDALRSARVQANLMDVQDFRAPLTAERIRLACGDVLVRHGEVKLEGKKSFFAYI</sequence>
<dbReference type="GO" id="GO:0016491">
    <property type="term" value="F:oxidoreductase activity"/>
    <property type="evidence" value="ECO:0007669"/>
    <property type="project" value="UniProtKB-KW"/>
</dbReference>
<gene>
    <name evidence="19" type="ORF">EW146_g7346</name>
</gene>
<dbReference type="PROSITE" id="PS00197">
    <property type="entry name" value="2FE2S_FER_1"/>
    <property type="match status" value="1"/>
</dbReference>
<dbReference type="PANTHER" id="PTHR45444:SF3">
    <property type="entry name" value="XANTHINE DEHYDROGENASE"/>
    <property type="match status" value="1"/>
</dbReference>
<feature type="binding site" evidence="15">
    <location>
        <position position="67"/>
    </location>
    <ligand>
        <name>[2Fe-2S] cluster</name>
        <dbReference type="ChEBI" id="CHEBI:190135"/>
        <label>1</label>
    </ligand>
</feature>
<dbReference type="InterPro" id="IPR036856">
    <property type="entry name" value="Ald_Oxase/Xan_DH_a/b_sf"/>
</dbReference>
<evidence type="ECO:0000256" key="15">
    <source>
        <dbReference type="PIRSR" id="PIRSR000127-3"/>
    </source>
</evidence>
<comment type="cofactor">
    <cofactor evidence="1 14">
        <name>FAD</name>
        <dbReference type="ChEBI" id="CHEBI:57692"/>
    </cofactor>
</comment>
<keyword evidence="20" id="KW-1185">Reference proteome</keyword>
<dbReference type="InterPro" id="IPR000674">
    <property type="entry name" value="Ald_Oxase/Xan_DH_a/b"/>
</dbReference>
<feature type="binding site" evidence="14">
    <location>
        <position position="476"/>
    </location>
    <ligand>
        <name>FAD</name>
        <dbReference type="ChEBI" id="CHEBI:57692"/>
    </ligand>
</feature>
<comment type="similarity">
    <text evidence="2">Belongs to the xanthine dehydrogenase family.</text>
</comment>
<dbReference type="InterPro" id="IPR016167">
    <property type="entry name" value="FAD-bd_PCMH_sub1"/>
</dbReference>
<feature type="binding site" evidence="14">
    <location>
        <begin position="370"/>
        <end position="377"/>
    </location>
    <ligand>
        <name>FAD</name>
        <dbReference type="ChEBI" id="CHEBI:57692"/>
    </ligand>
</feature>
<feature type="binding site" evidence="14">
    <location>
        <position position="1035"/>
    </location>
    <ligand>
        <name>substrate</name>
    </ligand>
</feature>
<feature type="compositionally biased region" description="Basic and acidic residues" evidence="16">
    <location>
        <begin position="209"/>
        <end position="220"/>
    </location>
</feature>
<evidence type="ECO:0000256" key="10">
    <source>
        <dbReference type="ARBA" id="ARBA00023014"/>
    </source>
</evidence>
<dbReference type="FunFam" id="3.30.465.10:FF:000004">
    <property type="entry name" value="Xanthine dehydrogenase/oxidase"/>
    <property type="match status" value="1"/>
</dbReference>
<dbReference type="Pfam" id="PF01315">
    <property type="entry name" value="Ald_Xan_dh_C"/>
    <property type="match status" value="1"/>
</dbReference>
<dbReference type="Gene3D" id="3.10.20.30">
    <property type="match status" value="1"/>
</dbReference>
<dbReference type="Pfam" id="PF02738">
    <property type="entry name" value="MoCoBD_1"/>
    <property type="match status" value="1"/>
</dbReference>